<evidence type="ECO:0000313" key="2">
    <source>
        <dbReference type="Proteomes" id="UP001642360"/>
    </source>
</evidence>
<dbReference type="EMBL" id="CAUOFW020006891">
    <property type="protein sequence ID" value="CAK9176708.1"/>
    <property type="molecule type" value="Genomic_DNA"/>
</dbReference>
<proteinExistence type="predicted"/>
<reference evidence="1 2" key="1">
    <citation type="submission" date="2024-02" db="EMBL/GenBank/DDBJ databases">
        <authorList>
            <person name="Vignale AGUSTIN F."/>
            <person name="Sosa J E."/>
            <person name="Modenutti C."/>
        </authorList>
    </citation>
    <scope>NUCLEOTIDE SEQUENCE [LARGE SCALE GENOMIC DNA]</scope>
</reference>
<accession>A0ABC8U4N3</accession>
<organism evidence="1 2">
    <name type="scientific">Ilex paraguariensis</name>
    <name type="common">yerba mate</name>
    <dbReference type="NCBI Taxonomy" id="185542"/>
    <lineage>
        <taxon>Eukaryota</taxon>
        <taxon>Viridiplantae</taxon>
        <taxon>Streptophyta</taxon>
        <taxon>Embryophyta</taxon>
        <taxon>Tracheophyta</taxon>
        <taxon>Spermatophyta</taxon>
        <taxon>Magnoliopsida</taxon>
        <taxon>eudicotyledons</taxon>
        <taxon>Gunneridae</taxon>
        <taxon>Pentapetalae</taxon>
        <taxon>asterids</taxon>
        <taxon>campanulids</taxon>
        <taxon>Aquifoliales</taxon>
        <taxon>Aquifoliaceae</taxon>
        <taxon>Ilex</taxon>
    </lineage>
</organism>
<dbReference type="Proteomes" id="UP001642360">
    <property type="component" value="Unassembled WGS sequence"/>
</dbReference>
<gene>
    <name evidence="1" type="ORF">ILEXP_LOCUS46572</name>
</gene>
<comment type="caution">
    <text evidence="1">The sequence shown here is derived from an EMBL/GenBank/DDBJ whole genome shotgun (WGS) entry which is preliminary data.</text>
</comment>
<protein>
    <submittedName>
        <fullName evidence="1">Uncharacterized protein</fullName>
    </submittedName>
</protein>
<keyword evidence="2" id="KW-1185">Reference proteome</keyword>
<name>A0ABC8U4N3_9AQUA</name>
<sequence>MEQGPVSCTHYYHGIHEEMILRKRWLQMRPPCIWGGRNAAYNGPVELIMAHMLWLGFFFDCVEICG</sequence>
<dbReference type="AlphaFoldDB" id="A0ABC8U4N3"/>
<evidence type="ECO:0000313" key="1">
    <source>
        <dbReference type="EMBL" id="CAK9176708.1"/>
    </source>
</evidence>